<dbReference type="STRING" id="1192034.CAP_7662"/>
<evidence type="ECO:0000313" key="2">
    <source>
        <dbReference type="Proteomes" id="UP000019678"/>
    </source>
</evidence>
<gene>
    <name evidence="1" type="ORF">CAP_7662</name>
</gene>
<accession>A0A017SY31</accession>
<proteinExistence type="predicted"/>
<name>A0A017SY31_9BACT</name>
<dbReference type="AlphaFoldDB" id="A0A017SY31"/>
<keyword evidence="2" id="KW-1185">Reference proteome</keyword>
<organism evidence="1 2">
    <name type="scientific">Chondromyces apiculatus DSM 436</name>
    <dbReference type="NCBI Taxonomy" id="1192034"/>
    <lineage>
        <taxon>Bacteria</taxon>
        <taxon>Pseudomonadati</taxon>
        <taxon>Myxococcota</taxon>
        <taxon>Polyangia</taxon>
        <taxon>Polyangiales</taxon>
        <taxon>Polyangiaceae</taxon>
        <taxon>Chondromyces</taxon>
    </lineage>
</organism>
<comment type="caution">
    <text evidence="1">The sequence shown here is derived from an EMBL/GenBank/DDBJ whole genome shotgun (WGS) entry which is preliminary data.</text>
</comment>
<dbReference type="EMBL" id="ASRX01000069">
    <property type="protein sequence ID" value="EYF01894.1"/>
    <property type="molecule type" value="Genomic_DNA"/>
</dbReference>
<evidence type="ECO:0000313" key="1">
    <source>
        <dbReference type="EMBL" id="EYF01894.1"/>
    </source>
</evidence>
<sequence length="297" mass="32354">MDADSYLVREALLSAGAPLLEPSAKRWLERRVARHGYDPQAHNLGGVTCDLLHEHGSDGSCVLVNGQPLRKFTNIRTAAGVLVATAGRAGATAARPAIDLPVSIEGFKSTHPDAEPGRAPVEVGLLPLLIPWIAAYGAYSYVNTPTEDTERRFRDLAADWEAFERAGVPRPPFGFLAADHRAWVAFREAWKAGNPDVSDLAPQEATANRVRAELFQRSGDPRYGKDRNLKSTDVLETKRVLQAADTVDREVRAVTQAAQSKTANVWDAIPWQAKAGGAAVLTLFVLTLFRDLTRGLR</sequence>
<reference evidence="1 2" key="1">
    <citation type="submission" date="2013-05" db="EMBL/GenBank/DDBJ databases">
        <title>Genome assembly of Chondromyces apiculatus DSM 436.</title>
        <authorList>
            <person name="Sharma G."/>
            <person name="Khatri I."/>
            <person name="Kaur C."/>
            <person name="Mayilraj S."/>
            <person name="Subramanian S."/>
        </authorList>
    </citation>
    <scope>NUCLEOTIDE SEQUENCE [LARGE SCALE GENOMIC DNA]</scope>
    <source>
        <strain evidence="1 2">DSM 436</strain>
    </source>
</reference>
<protein>
    <submittedName>
        <fullName evidence="1">Uncharacterized protein</fullName>
    </submittedName>
</protein>
<dbReference type="Proteomes" id="UP000019678">
    <property type="component" value="Unassembled WGS sequence"/>
</dbReference>